<dbReference type="AlphaFoldDB" id="A0A6C8GTP5"/>
<accession>A0A6C8GTP5</accession>
<comment type="caution">
    <text evidence="1">The sequence shown here is derived from an EMBL/GenBank/DDBJ whole genome shotgun (WGS) entry which is preliminary data.</text>
</comment>
<evidence type="ECO:0000313" key="2">
    <source>
        <dbReference type="Proteomes" id="UP000003915"/>
    </source>
</evidence>
<protein>
    <submittedName>
        <fullName evidence="1">Uncharacterized protein</fullName>
    </submittedName>
</protein>
<sequence length="45" mass="5170">MLFVIGFVGISYKQRSHEGPHKKSLYFCDGYQKNRFIFVMVAGGL</sequence>
<name>A0A6C8GTP5_SALET</name>
<gene>
    <name evidence="1" type="ORF">LTSEUGA_5799</name>
</gene>
<dbReference type="Proteomes" id="UP000003915">
    <property type="component" value="Unassembled WGS sequence"/>
</dbReference>
<dbReference type="EMBL" id="AFCV01001470">
    <property type="protein sequence ID" value="EHC84838.1"/>
    <property type="molecule type" value="Genomic_DNA"/>
</dbReference>
<evidence type="ECO:0000313" key="1">
    <source>
        <dbReference type="EMBL" id="EHC84838.1"/>
    </source>
</evidence>
<reference evidence="1 2" key="1">
    <citation type="journal article" date="2011" name="BMC Genomics">
        <title>Genome sequencing reveals diversification of virulence factor content and possible host adaptation in distinct subpopulations of Salmonella enterica.</title>
        <authorList>
            <person name="den Bakker H.C."/>
            <person name="Moreno Switt A.I."/>
            <person name="Govoni G."/>
            <person name="Cummings C.A."/>
            <person name="Ranieri M.L."/>
            <person name="Degoricija L."/>
            <person name="Hoelzer K."/>
            <person name="Rodriguez-Rivera L.D."/>
            <person name="Brown S."/>
            <person name="Bolchacova E."/>
            <person name="Furtado M.R."/>
            <person name="Wiedmann M."/>
        </authorList>
    </citation>
    <scope>NUCLEOTIDE SEQUENCE [LARGE SCALE GENOMIC DNA]</scope>
    <source>
        <strain evidence="1 2">R8-3404</strain>
    </source>
</reference>
<proteinExistence type="predicted"/>
<organism evidence="1 2">
    <name type="scientific">Salmonella enterica subsp. enterica serovar Uganda str. R8-3404</name>
    <dbReference type="NCBI Taxonomy" id="913083"/>
    <lineage>
        <taxon>Bacteria</taxon>
        <taxon>Pseudomonadati</taxon>
        <taxon>Pseudomonadota</taxon>
        <taxon>Gammaproteobacteria</taxon>
        <taxon>Enterobacterales</taxon>
        <taxon>Enterobacteriaceae</taxon>
        <taxon>Salmonella</taxon>
    </lineage>
</organism>